<dbReference type="GO" id="GO:0019748">
    <property type="term" value="P:secondary metabolic process"/>
    <property type="evidence" value="ECO:0007669"/>
    <property type="project" value="TreeGrafter"/>
</dbReference>
<evidence type="ECO:0000256" key="1">
    <source>
        <dbReference type="ARBA" id="ARBA00005871"/>
    </source>
</evidence>
<dbReference type="AlphaFoldDB" id="A0A370TDW2"/>
<dbReference type="InterPro" id="IPR006680">
    <property type="entry name" value="Amidohydro-rel"/>
</dbReference>
<reference evidence="10 11" key="1">
    <citation type="journal article" date="2018" name="IMA Fungus">
        <title>IMA Genome-F 9: Draft genome sequence of Annulohypoxylon stygium, Aspergillus mulundensis, Berkeleyomyces basicola (syn. Thielaviopsis basicola), Ceratocystis smalleyi, two Cercospora beticola strains, Coleophoma cylindrospora, Fusarium fracticaudum, Phialophora cf. hyalina, and Morchella septimelata.</title>
        <authorList>
            <person name="Wingfield B.D."/>
            <person name="Bills G.F."/>
            <person name="Dong Y."/>
            <person name="Huang W."/>
            <person name="Nel W.J."/>
            <person name="Swalarsk-Parry B.S."/>
            <person name="Vaghefi N."/>
            <person name="Wilken P.M."/>
            <person name="An Z."/>
            <person name="de Beer Z.W."/>
            <person name="De Vos L."/>
            <person name="Chen L."/>
            <person name="Duong T.A."/>
            <person name="Gao Y."/>
            <person name="Hammerbacher A."/>
            <person name="Kikkert J.R."/>
            <person name="Li Y."/>
            <person name="Li H."/>
            <person name="Li K."/>
            <person name="Li Q."/>
            <person name="Liu X."/>
            <person name="Ma X."/>
            <person name="Naidoo K."/>
            <person name="Pethybridge S.J."/>
            <person name="Sun J."/>
            <person name="Steenkamp E.T."/>
            <person name="van der Nest M.A."/>
            <person name="van Wyk S."/>
            <person name="Wingfield M.J."/>
            <person name="Xiong C."/>
            <person name="Yue Q."/>
            <person name="Zhang X."/>
        </authorList>
    </citation>
    <scope>NUCLEOTIDE SEQUENCE [LARGE SCALE GENOMIC DNA]</scope>
    <source>
        <strain evidence="10 11">BP 5553</strain>
    </source>
</reference>
<name>A0A370TDW2_9HELO</name>
<dbReference type="GO" id="GO:0047596">
    <property type="term" value="F:6-methylsalicylate decarboxylase activity"/>
    <property type="evidence" value="ECO:0007669"/>
    <property type="project" value="UniProtKB-EC"/>
</dbReference>
<dbReference type="SUPFAM" id="SSF51556">
    <property type="entry name" value="Metallo-dependent hydrolases"/>
    <property type="match status" value="1"/>
</dbReference>
<evidence type="ECO:0000259" key="9">
    <source>
        <dbReference type="Pfam" id="PF04909"/>
    </source>
</evidence>
<keyword evidence="5 8" id="KW-0456">Lyase</keyword>
<dbReference type="InterPro" id="IPR032465">
    <property type="entry name" value="ACMSD"/>
</dbReference>
<evidence type="ECO:0000256" key="8">
    <source>
        <dbReference type="RuleBase" id="RU366045"/>
    </source>
</evidence>
<sequence>MHSKLGNACALSTQKIDVHHHFIPECYANAFSAFAHDPSGWKLPAWSVDSTKALMGDLNIGTSILSLTAPGCTILKGAAAAQLAREVNHSAANIRDGDPSRFGFFASLPPILDDIPAALAEIAYSLDVLKADGITLYTRYGPGNAYLGHESLKPIWDELDRRAAVVFVHPTHLVDTQLVNPKLPQPMIDYPHETTRTIVDLIMSNTVRDHPNCNIIFSHAGGSFPYLATRAAEMLPDYGLSDKSAEEFIEDARTLFYDLALSGNKYTLGLLTGFVRDDHILFGSDFPYAPTKTIKTHTKNLEEYELHTALRHQINRGNALKLFPRLDSGGS</sequence>
<keyword evidence="11" id="KW-1185">Reference proteome</keyword>
<evidence type="ECO:0000256" key="2">
    <source>
        <dbReference type="ARBA" id="ARBA00022723"/>
    </source>
</evidence>
<dbReference type="Proteomes" id="UP000254866">
    <property type="component" value="Unassembled WGS sequence"/>
</dbReference>
<protein>
    <recommendedName>
        <fullName evidence="7">6-methylsalicylate decarboxylase</fullName>
        <ecNumber evidence="7">4.1.1.52</ecNumber>
    </recommendedName>
</protein>
<evidence type="ECO:0000313" key="11">
    <source>
        <dbReference type="Proteomes" id="UP000254866"/>
    </source>
</evidence>
<keyword evidence="2" id="KW-0479">Metal-binding</keyword>
<accession>A0A370TDW2</accession>
<comment type="similarity">
    <text evidence="1">Belongs to the metallo-dependent hydrolases superfamily. ACMSD family.</text>
</comment>
<evidence type="ECO:0000256" key="5">
    <source>
        <dbReference type="ARBA" id="ARBA00023239"/>
    </source>
</evidence>
<gene>
    <name evidence="10" type="ORF">BP5553_09088</name>
</gene>
<comment type="catalytic activity">
    <reaction evidence="6">
        <text>6-methylsalicylate + H(+) = 3-methylphenol + CO2</text>
        <dbReference type="Rhea" id="RHEA:23112"/>
        <dbReference type="ChEBI" id="CHEBI:15378"/>
        <dbReference type="ChEBI" id="CHEBI:16526"/>
        <dbReference type="ChEBI" id="CHEBI:17231"/>
        <dbReference type="ChEBI" id="CHEBI:36658"/>
        <dbReference type="EC" id="4.1.1.52"/>
    </reaction>
    <physiologicalReaction direction="left-to-right" evidence="6">
        <dbReference type="Rhea" id="RHEA:23113"/>
    </physiologicalReaction>
</comment>
<dbReference type="PANTHER" id="PTHR21240">
    <property type="entry name" value="2-AMINO-3-CARBOXYLMUCONATE-6-SEMIALDEHYDE DECARBOXYLASE"/>
    <property type="match status" value="1"/>
</dbReference>
<dbReference type="EC" id="4.1.1.52" evidence="7"/>
<dbReference type="STRING" id="2656787.A0A370TDW2"/>
<dbReference type="GO" id="GO:0046872">
    <property type="term" value="F:metal ion binding"/>
    <property type="evidence" value="ECO:0007669"/>
    <property type="project" value="UniProtKB-KW"/>
</dbReference>
<dbReference type="Gene3D" id="3.20.20.140">
    <property type="entry name" value="Metal-dependent hydrolases"/>
    <property type="match status" value="1"/>
</dbReference>
<dbReference type="GeneID" id="43601937"/>
<proteinExistence type="inferred from homology"/>
<dbReference type="PANTHER" id="PTHR21240:SF29">
    <property type="entry name" value="AMIDOHYDROLASE-RELATED DOMAIN-CONTAINING PROTEIN"/>
    <property type="match status" value="1"/>
</dbReference>
<comment type="caution">
    <text evidence="10">The sequence shown here is derived from an EMBL/GenBank/DDBJ whole genome shotgun (WGS) entry which is preliminary data.</text>
</comment>
<dbReference type="RefSeq" id="XP_031866354.1">
    <property type="nucleotide sequence ID" value="XM_032017711.1"/>
</dbReference>
<dbReference type="OrthoDB" id="2832284at2759"/>
<organism evidence="10 11">
    <name type="scientific">Venustampulla echinocandica</name>
    <dbReference type="NCBI Taxonomy" id="2656787"/>
    <lineage>
        <taxon>Eukaryota</taxon>
        <taxon>Fungi</taxon>
        <taxon>Dikarya</taxon>
        <taxon>Ascomycota</taxon>
        <taxon>Pezizomycotina</taxon>
        <taxon>Leotiomycetes</taxon>
        <taxon>Helotiales</taxon>
        <taxon>Pleuroascaceae</taxon>
        <taxon>Venustampulla</taxon>
    </lineage>
</organism>
<dbReference type="Pfam" id="PF04909">
    <property type="entry name" value="Amidohydro_2"/>
    <property type="match status" value="1"/>
</dbReference>
<dbReference type="InterPro" id="IPR032466">
    <property type="entry name" value="Metal_Hydrolase"/>
</dbReference>
<evidence type="ECO:0000256" key="4">
    <source>
        <dbReference type="ARBA" id="ARBA00022833"/>
    </source>
</evidence>
<keyword evidence="3 8" id="KW-0210">Decarboxylase</keyword>
<evidence type="ECO:0000256" key="3">
    <source>
        <dbReference type="ARBA" id="ARBA00022793"/>
    </source>
</evidence>
<keyword evidence="4" id="KW-0862">Zinc</keyword>
<evidence type="ECO:0000256" key="7">
    <source>
        <dbReference type="ARBA" id="ARBA00038889"/>
    </source>
</evidence>
<dbReference type="GO" id="GO:0016787">
    <property type="term" value="F:hydrolase activity"/>
    <property type="evidence" value="ECO:0007669"/>
    <property type="project" value="InterPro"/>
</dbReference>
<feature type="domain" description="Amidohydrolase-related" evidence="9">
    <location>
        <begin position="16"/>
        <end position="324"/>
    </location>
</feature>
<evidence type="ECO:0000313" key="10">
    <source>
        <dbReference type="EMBL" id="RDL32632.1"/>
    </source>
</evidence>
<dbReference type="GO" id="GO:0005829">
    <property type="term" value="C:cytosol"/>
    <property type="evidence" value="ECO:0007669"/>
    <property type="project" value="TreeGrafter"/>
</dbReference>
<dbReference type="EMBL" id="NPIC01000010">
    <property type="protein sequence ID" value="RDL32632.1"/>
    <property type="molecule type" value="Genomic_DNA"/>
</dbReference>
<evidence type="ECO:0000256" key="6">
    <source>
        <dbReference type="ARBA" id="ARBA00036832"/>
    </source>
</evidence>